<reference evidence="2 3" key="1">
    <citation type="journal article" date="2008" name="BMC Genomics">
        <title>The missing link: Bordetella petrii is endowed with both the metabolic versatility of environmental bacteria and virulence traits of pathogenic Bordetellae.</title>
        <authorList>
            <person name="Gross R."/>
            <person name="Guzman C.A."/>
            <person name="Sebaihia M."/>
            <person name="Martins Dos Santos V.A."/>
            <person name="Pieper D.H."/>
            <person name="Koebnik R."/>
            <person name="Lechner M."/>
            <person name="Bartels D."/>
            <person name="Buhrmester J."/>
            <person name="Choudhuri J.V."/>
            <person name="Ebensen T."/>
            <person name="Gaigalat L."/>
            <person name="Herrmann S."/>
            <person name="Khachane A.N."/>
            <person name="Larisch C."/>
            <person name="Link S."/>
            <person name="Linke B."/>
            <person name="Meyer F."/>
            <person name="Mormann S."/>
            <person name="Nakunst D."/>
            <person name="Rueckert C."/>
            <person name="Schneiker-Bekel S."/>
            <person name="Schulze K."/>
            <person name="Vorhoelter F.J."/>
            <person name="Yevsa T."/>
            <person name="Engle J.T."/>
            <person name="Goldman W.E."/>
            <person name="Puehler A."/>
            <person name="Goebel U.B."/>
            <person name="Goesmann A."/>
            <person name="Bloecker H."/>
            <person name="Kaiser O."/>
            <person name="Martinez-Arias R."/>
        </authorList>
    </citation>
    <scope>NUCLEOTIDE SEQUENCE [LARGE SCALE GENOMIC DNA]</scope>
    <source>
        <strain evidence="3">ATCC BAA-461 / DSM 12804 / CCUG 43448 / CIP 107267 / Se-1111R</strain>
    </source>
</reference>
<dbReference type="Pfam" id="PF04972">
    <property type="entry name" value="BON"/>
    <property type="match status" value="1"/>
</dbReference>
<dbReference type="KEGG" id="bpt:Bpet1843"/>
<dbReference type="STRING" id="94624.Bpet1843"/>
<keyword evidence="3" id="KW-1185">Reference proteome</keyword>
<accession>A9IIW2</accession>
<protein>
    <recommendedName>
        <fullName evidence="1">BON domain-containing protein</fullName>
    </recommendedName>
</protein>
<dbReference type="eggNOG" id="COG5637">
    <property type="taxonomic scope" value="Bacteria"/>
</dbReference>
<feature type="domain" description="BON" evidence="1">
    <location>
        <begin position="85"/>
        <end position="151"/>
    </location>
</feature>
<evidence type="ECO:0000313" key="3">
    <source>
        <dbReference type="Proteomes" id="UP000001225"/>
    </source>
</evidence>
<dbReference type="PROSITE" id="PS50914">
    <property type="entry name" value="BON"/>
    <property type="match status" value="1"/>
</dbReference>
<organism evidence="2 3">
    <name type="scientific">Bordetella petrii (strain ATCC BAA-461 / DSM 12804 / CCUG 43448 / CIP 107267 / Se-1111R)</name>
    <dbReference type="NCBI Taxonomy" id="340100"/>
    <lineage>
        <taxon>Bacteria</taxon>
        <taxon>Pseudomonadati</taxon>
        <taxon>Pseudomonadota</taxon>
        <taxon>Betaproteobacteria</taxon>
        <taxon>Burkholderiales</taxon>
        <taxon>Alcaligenaceae</taxon>
        <taxon>Bordetella</taxon>
    </lineage>
</organism>
<dbReference type="AlphaFoldDB" id="A9IIW2"/>
<dbReference type="Proteomes" id="UP000001225">
    <property type="component" value="Chromosome"/>
</dbReference>
<name>A9IIW2_BORPD</name>
<proteinExistence type="predicted"/>
<dbReference type="EMBL" id="AM902716">
    <property type="protein sequence ID" value="CAP42182.1"/>
    <property type="molecule type" value="Genomic_DNA"/>
</dbReference>
<evidence type="ECO:0000313" key="2">
    <source>
        <dbReference type="EMBL" id="CAP42182.1"/>
    </source>
</evidence>
<sequence length="165" mass="17567">MALTRGGRMTILNRIATLALGATAMYYFDPQLGRRRRALLCDTFTALRNDAADCLLSEGKQAADHVRGWTAGARSGLGLDEPPASDRQLTERVRAQLGRLVSHPGAISVTATAGDLTLSGHILAAEHDALLTAVTAMTGVQRVDDRLQVHEDAGNIPQLQGGAER</sequence>
<gene>
    <name evidence="2" type="ordered locus">Bpet1843</name>
</gene>
<evidence type="ECO:0000259" key="1">
    <source>
        <dbReference type="PROSITE" id="PS50914"/>
    </source>
</evidence>
<dbReference type="InterPro" id="IPR007055">
    <property type="entry name" value="BON_dom"/>
</dbReference>